<evidence type="ECO:0000256" key="9">
    <source>
        <dbReference type="RuleBase" id="RU363032"/>
    </source>
</evidence>
<dbReference type="CDD" id="cd06261">
    <property type="entry name" value="TM_PBP2"/>
    <property type="match status" value="1"/>
</dbReference>
<feature type="transmembrane region" description="Helical" evidence="9">
    <location>
        <begin position="155"/>
        <end position="186"/>
    </location>
</feature>
<feature type="transmembrane region" description="Helical" evidence="9">
    <location>
        <begin position="198"/>
        <end position="222"/>
    </location>
</feature>
<keyword evidence="7 9" id="KW-1133">Transmembrane helix</keyword>
<evidence type="ECO:0000256" key="3">
    <source>
        <dbReference type="ARBA" id="ARBA00022448"/>
    </source>
</evidence>
<dbReference type="InterPro" id="IPR035906">
    <property type="entry name" value="MetI-like_sf"/>
</dbReference>
<dbReference type="InterPro" id="IPR000515">
    <property type="entry name" value="MetI-like"/>
</dbReference>
<dbReference type="SUPFAM" id="SSF161098">
    <property type="entry name" value="MetI-like"/>
    <property type="match status" value="1"/>
</dbReference>
<feature type="transmembrane region" description="Helical" evidence="9">
    <location>
        <begin position="93"/>
        <end position="114"/>
    </location>
</feature>
<feature type="domain" description="ABC transmembrane type-1" evidence="12">
    <location>
        <begin position="161"/>
        <end position="393"/>
    </location>
</feature>
<sequence>MPITPGRGSMTQDGRVPGDGTTSDDGAEDALAGPLADDATDTTASRALSKDLAAVATSRPARKVPASPSSAPSRPSSISGHSVRIGDRVFKGLAAGSGGVLLVVMAAIAVFLVWKAWPALTAPSPGGGLKDTLTNKGNLFTTQSWQFSSEGPANFGIAALLFGTVVSALIAMIVGVPIAIGIALYISQYAPRRLATILGGLVDLLAAVPSLVFGMWGLYLLVPKTTGFQKWLSDYFSWIPIFENSRFNAANQYGQSLLMAGIVLAIMILPVVSAICREVFLQTPRETIDAAYALGATKWEAIRTAVLPFGRAGMISAAMLGLGRALGETIAVALVLSSTFRISLELTSKSGDTFASTIALKFGEAAGTPLGIAALITAGLFLFVITLVVNSAARLVIARKKEFTA</sequence>
<dbReference type="NCBIfam" id="TIGR02138">
    <property type="entry name" value="phosphate_pstC"/>
    <property type="match status" value="1"/>
</dbReference>
<dbReference type="PANTHER" id="PTHR30425:SF1">
    <property type="entry name" value="PHOSPHATE TRANSPORT SYSTEM PERMEASE PROTEIN PSTC"/>
    <property type="match status" value="1"/>
</dbReference>
<accession>A0AAU8DQT6</accession>
<evidence type="ECO:0000256" key="8">
    <source>
        <dbReference type="ARBA" id="ARBA00023136"/>
    </source>
</evidence>
<evidence type="ECO:0000256" key="11">
    <source>
        <dbReference type="SAM" id="MobiDB-lite"/>
    </source>
</evidence>
<dbReference type="PROSITE" id="PS50928">
    <property type="entry name" value="ABC_TM1"/>
    <property type="match status" value="1"/>
</dbReference>
<dbReference type="GO" id="GO:0005315">
    <property type="term" value="F:phosphate transmembrane transporter activity"/>
    <property type="evidence" value="ECO:0007669"/>
    <property type="project" value="InterPro"/>
</dbReference>
<dbReference type="AlphaFoldDB" id="A0AAU8DQT6"/>
<evidence type="ECO:0000256" key="5">
    <source>
        <dbReference type="ARBA" id="ARBA00022592"/>
    </source>
</evidence>
<evidence type="ECO:0000256" key="1">
    <source>
        <dbReference type="ARBA" id="ARBA00004651"/>
    </source>
</evidence>
<evidence type="ECO:0000256" key="4">
    <source>
        <dbReference type="ARBA" id="ARBA00022475"/>
    </source>
</evidence>
<dbReference type="RefSeq" id="WP_353648847.1">
    <property type="nucleotide sequence ID" value="NZ_CP159218.1"/>
</dbReference>
<keyword evidence="5 10" id="KW-0592">Phosphate transport</keyword>
<feature type="transmembrane region" description="Helical" evidence="9">
    <location>
        <begin position="325"/>
        <end position="344"/>
    </location>
</feature>
<comment type="subcellular location">
    <subcellularLocation>
        <location evidence="1 9">Cell membrane</location>
        <topology evidence="1 9">Multi-pass membrane protein</topology>
    </subcellularLocation>
</comment>
<feature type="region of interest" description="Disordered" evidence="11">
    <location>
        <begin position="1"/>
        <end position="80"/>
    </location>
</feature>
<reference evidence="13" key="1">
    <citation type="submission" date="2024-05" db="EMBL/GenBank/DDBJ databases">
        <authorList>
            <person name="Cai S.Y."/>
            <person name="Jin L.M."/>
            <person name="Li H.R."/>
        </authorList>
    </citation>
    <scope>NUCLEOTIDE SEQUENCE</scope>
    <source>
        <strain evidence="13">A5-74</strain>
    </source>
</reference>
<feature type="transmembrane region" description="Helical" evidence="9">
    <location>
        <begin position="370"/>
        <end position="393"/>
    </location>
</feature>
<proteinExistence type="inferred from homology"/>
<dbReference type="PANTHER" id="PTHR30425">
    <property type="entry name" value="PHOSPHATE TRANSPORT SYSTEM PERMEASE PROTEIN PST"/>
    <property type="match status" value="1"/>
</dbReference>
<feature type="transmembrane region" description="Helical" evidence="9">
    <location>
        <begin position="257"/>
        <end position="276"/>
    </location>
</feature>
<keyword evidence="4 10" id="KW-1003">Cell membrane</keyword>
<dbReference type="InterPro" id="IPR011864">
    <property type="entry name" value="Phosphate_PstC"/>
</dbReference>
<comment type="similarity">
    <text evidence="2 10">Belongs to the binding-protein-dependent transport system permease family. CysTW subfamily.</text>
</comment>
<comment type="function">
    <text evidence="10">Part of the binding-protein-dependent transport system for phosphate; probably responsible for the translocation of the substrate across the membrane.</text>
</comment>
<evidence type="ECO:0000259" key="12">
    <source>
        <dbReference type="PROSITE" id="PS50928"/>
    </source>
</evidence>
<name>A0AAU8DQT6_9ACTN</name>
<organism evidence="13">
    <name type="scientific">Nakamurella sp. A5-74</name>
    <dbReference type="NCBI Taxonomy" id="3158264"/>
    <lineage>
        <taxon>Bacteria</taxon>
        <taxon>Bacillati</taxon>
        <taxon>Actinomycetota</taxon>
        <taxon>Actinomycetes</taxon>
        <taxon>Nakamurellales</taxon>
        <taxon>Nakamurellaceae</taxon>
        <taxon>Nakamurella</taxon>
    </lineage>
</organism>
<gene>
    <name evidence="13" type="primary">pstC</name>
    <name evidence="13" type="ORF">ABLG96_18815</name>
</gene>
<dbReference type="EMBL" id="CP159218">
    <property type="protein sequence ID" value="XCG63232.1"/>
    <property type="molecule type" value="Genomic_DNA"/>
</dbReference>
<protein>
    <recommendedName>
        <fullName evidence="10">Phosphate transport system permease protein</fullName>
    </recommendedName>
</protein>
<evidence type="ECO:0000256" key="6">
    <source>
        <dbReference type="ARBA" id="ARBA00022692"/>
    </source>
</evidence>
<evidence type="ECO:0000313" key="13">
    <source>
        <dbReference type="EMBL" id="XCG63232.1"/>
    </source>
</evidence>
<keyword evidence="3 9" id="KW-0813">Transport</keyword>
<dbReference type="InterPro" id="IPR051124">
    <property type="entry name" value="Phosphate_Transport_Permease"/>
</dbReference>
<feature type="compositionally biased region" description="Low complexity" evidence="11">
    <location>
        <begin position="63"/>
        <end position="79"/>
    </location>
</feature>
<evidence type="ECO:0000256" key="7">
    <source>
        <dbReference type="ARBA" id="ARBA00022989"/>
    </source>
</evidence>
<evidence type="ECO:0000256" key="10">
    <source>
        <dbReference type="RuleBase" id="RU363054"/>
    </source>
</evidence>
<dbReference type="Gene3D" id="1.10.3720.10">
    <property type="entry name" value="MetI-like"/>
    <property type="match status" value="1"/>
</dbReference>
<keyword evidence="8 9" id="KW-0472">Membrane</keyword>
<evidence type="ECO:0000256" key="2">
    <source>
        <dbReference type="ARBA" id="ARBA00007069"/>
    </source>
</evidence>
<feature type="compositionally biased region" description="Low complexity" evidence="11">
    <location>
        <begin position="29"/>
        <end position="44"/>
    </location>
</feature>
<dbReference type="GO" id="GO:0005886">
    <property type="term" value="C:plasma membrane"/>
    <property type="evidence" value="ECO:0007669"/>
    <property type="project" value="UniProtKB-SubCell"/>
</dbReference>
<dbReference type="Pfam" id="PF00528">
    <property type="entry name" value="BPD_transp_1"/>
    <property type="match status" value="1"/>
</dbReference>
<keyword evidence="6 9" id="KW-0812">Transmembrane</keyword>
<dbReference type="GO" id="GO:0006817">
    <property type="term" value="P:phosphate ion transport"/>
    <property type="evidence" value="ECO:0007669"/>
    <property type="project" value="UniProtKB-KW"/>
</dbReference>